<evidence type="ECO:0000313" key="4">
    <source>
        <dbReference type="Proteomes" id="UP000826656"/>
    </source>
</evidence>
<dbReference type="Pfam" id="PF25597">
    <property type="entry name" value="SH3_retrovirus"/>
    <property type="match status" value="1"/>
</dbReference>
<feature type="region of interest" description="Disordered" evidence="1">
    <location>
        <begin position="80"/>
        <end position="103"/>
    </location>
</feature>
<organism evidence="3 4">
    <name type="scientific">Solanum tuberosum</name>
    <name type="common">Potato</name>
    <dbReference type="NCBI Taxonomy" id="4113"/>
    <lineage>
        <taxon>Eukaryota</taxon>
        <taxon>Viridiplantae</taxon>
        <taxon>Streptophyta</taxon>
        <taxon>Embryophyta</taxon>
        <taxon>Tracheophyta</taxon>
        <taxon>Spermatophyta</taxon>
        <taxon>Magnoliopsida</taxon>
        <taxon>eudicotyledons</taxon>
        <taxon>Gunneridae</taxon>
        <taxon>Pentapetalae</taxon>
        <taxon>asterids</taxon>
        <taxon>lamiids</taxon>
        <taxon>Solanales</taxon>
        <taxon>Solanaceae</taxon>
        <taxon>Solanoideae</taxon>
        <taxon>Solaneae</taxon>
        <taxon>Solanum</taxon>
    </lineage>
</organism>
<reference evidence="3 4" key="1">
    <citation type="journal article" date="2021" name="bioRxiv">
        <title>Chromosome-scale and haplotype-resolved genome assembly of a tetraploid potato cultivar.</title>
        <authorList>
            <person name="Sun H."/>
            <person name="Jiao W.-B."/>
            <person name="Krause K."/>
            <person name="Campoy J.A."/>
            <person name="Goel M."/>
            <person name="Folz-Donahue K."/>
            <person name="Kukat C."/>
            <person name="Huettel B."/>
            <person name="Schneeberger K."/>
        </authorList>
    </citation>
    <scope>NUCLEOTIDE SEQUENCE [LARGE SCALE GENOMIC DNA]</scope>
    <source>
        <strain evidence="3">SolTubOtavaFocal</strain>
        <tissue evidence="3">Leaves</tissue>
    </source>
</reference>
<evidence type="ECO:0000256" key="1">
    <source>
        <dbReference type="SAM" id="MobiDB-lite"/>
    </source>
</evidence>
<feature type="domain" description="Retroviral polymerase SH3-like" evidence="2">
    <location>
        <begin position="2"/>
        <end position="46"/>
    </location>
</feature>
<dbReference type="InterPro" id="IPR057670">
    <property type="entry name" value="SH3_retrovirus"/>
</dbReference>
<proteinExistence type="predicted"/>
<dbReference type="EMBL" id="JAIVGD010000026">
    <property type="protein sequence ID" value="KAH0741168.1"/>
    <property type="molecule type" value="Genomic_DNA"/>
</dbReference>
<comment type="caution">
    <text evidence="3">The sequence shown here is derived from an EMBL/GenBank/DDBJ whole genome shotgun (WGS) entry which is preliminary data.</text>
</comment>
<gene>
    <name evidence="3" type="ORF">KY290_034211</name>
</gene>
<accession>A0ABQ7U4D1</accession>
<feature type="compositionally biased region" description="Polar residues" evidence="1">
    <location>
        <begin position="87"/>
        <end position="103"/>
    </location>
</feature>
<sequence length="103" mass="11881">MDKNVVRCIFVGYDSQRKGWRCCDLSMRKCYTSRNVIFDEVSSWWSSNKETLPDSNVLKDVLDSSHIQLSLDEAEAEVNEDTVKEGVTQNPWQTGLYQQPSED</sequence>
<dbReference type="Proteomes" id="UP000826656">
    <property type="component" value="Unassembled WGS sequence"/>
</dbReference>
<evidence type="ECO:0000259" key="2">
    <source>
        <dbReference type="Pfam" id="PF25597"/>
    </source>
</evidence>
<protein>
    <recommendedName>
        <fullName evidence="2">Retroviral polymerase SH3-like domain-containing protein</fullName>
    </recommendedName>
</protein>
<keyword evidence="4" id="KW-1185">Reference proteome</keyword>
<name>A0ABQ7U4D1_SOLTU</name>
<evidence type="ECO:0000313" key="3">
    <source>
        <dbReference type="EMBL" id="KAH0741168.1"/>
    </source>
</evidence>